<keyword evidence="3" id="KW-1185">Reference proteome</keyword>
<dbReference type="Proteomes" id="UP000006512">
    <property type="component" value="Unassembled WGS sequence"/>
</dbReference>
<gene>
    <name evidence="2" type="ORF">ABI_45520</name>
</gene>
<dbReference type="EMBL" id="GL883081">
    <property type="protein sequence ID" value="EGF89205.1"/>
    <property type="molecule type" value="Genomic_DNA"/>
</dbReference>
<organism evidence="2 3">
    <name type="scientific">Asticcacaulis biprosthecium C19</name>
    <dbReference type="NCBI Taxonomy" id="715226"/>
    <lineage>
        <taxon>Bacteria</taxon>
        <taxon>Pseudomonadati</taxon>
        <taxon>Pseudomonadota</taxon>
        <taxon>Alphaproteobacteria</taxon>
        <taxon>Caulobacterales</taxon>
        <taxon>Caulobacteraceae</taxon>
        <taxon>Asticcacaulis</taxon>
    </lineage>
</organism>
<dbReference type="eggNOG" id="ENOG502ZC39">
    <property type="taxonomic scope" value="Bacteria"/>
</dbReference>
<sequence length="622" mass="69421">MTKTTEVPEKALPIWLQVSEHDAQTVEIEKPISDSKFASSSAIGRLYDKAIADGVDDPSKRVYSMLAQICQMHPKPDEPNDPYGPMIVFADGRRSAVPSDFREHLPILAKWAEDAKHPVLQARLSDIVWFLDRKRYQLSKIAAAAYSSIIRQTIEGNLVYEFSDEATPLTSEASEILRRALRLAKVIGWDSPEGEGVKSLVPILWQRAISLDHSVAAIWFCDIDLDYGISAPADLASAIEDYVTKLDDAKGTRPLVDLWRLTARAYHKAKNDERKHLAQTQAAEALATEALTKQGSAMLAAHFLGLAISELHGIPDQKARRTELRHKLIDIQSRIGEEMSSFSHEIDISDLVKQVQSGFEPLGFIELLFAYAALERSPDLNSLGKDAIEQIKRHPLASLFPAAHLDAEGKVLSRSSGGIGHEPDSSQVIHEIAKNENMRRNIAVNGKLEVARRSITSRYVIGRETLRPLIDHSPFIPPSLAATYCQGFARHFQGDFIGATYILVPLLEASIKYILKSHGHDVSIFDNATQTQQDRTISSIFEQMGDELDEIFTPAIRAEIERIFLLKPGPHIRHAVAHGLLSDSSAYDPDTIFASWFIFRLSMMPLFAHQEQINADLSHYFE</sequence>
<accession>F4QTQ5</accession>
<evidence type="ECO:0000313" key="2">
    <source>
        <dbReference type="EMBL" id="EGF89205.1"/>
    </source>
</evidence>
<evidence type="ECO:0000259" key="1">
    <source>
        <dbReference type="Pfam" id="PF24098"/>
    </source>
</evidence>
<feature type="domain" description="DUF7380" evidence="1">
    <location>
        <begin position="15"/>
        <end position="193"/>
    </location>
</feature>
<proteinExistence type="predicted"/>
<name>F4QTQ5_9CAUL</name>
<evidence type="ECO:0000313" key="3">
    <source>
        <dbReference type="Proteomes" id="UP000006512"/>
    </source>
</evidence>
<dbReference type="RefSeq" id="WP_006275326.1">
    <property type="nucleotide sequence ID" value="NZ_GL883081.1"/>
</dbReference>
<dbReference type="AlphaFoldDB" id="F4QTQ5"/>
<dbReference type="Pfam" id="PF24098">
    <property type="entry name" value="DUF7380"/>
    <property type="match status" value="1"/>
</dbReference>
<reference evidence="3" key="1">
    <citation type="submission" date="2011-03" db="EMBL/GenBank/DDBJ databases">
        <title>Draft genome sequence of Brevundimonas diminuta.</title>
        <authorList>
            <person name="Brown P.J.B."/>
            <person name="Buechlein A."/>
            <person name="Hemmerich C."/>
            <person name="Brun Y.V."/>
        </authorList>
    </citation>
    <scope>NUCLEOTIDE SEQUENCE [LARGE SCALE GENOMIC DNA]</scope>
    <source>
        <strain evidence="3">C19</strain>
    </source>
</reference>
<dbReference type="InterPro" id="IPR055804">
    <property type="entry name" value="DUF7380"/>
</dbReference>
<dbReference type="HOGENOM" id="CLU_028674_2_0_5"/>
<protein>
    <recommendedName>
        <fullName evidence="1">DUF7380 domain-containing protein</fullName>
    </recommendedName>
</protein>